<dbReference type="Gene3D" id="1.10.287.130">
    <property type="match status" value="1"/>
</dbReference>
<name>A0A1L0DEJ4_9GAMM</name>
<keyword evidence="2" id="KW-0418">Kinase</keyword>
<evidence type="ECO:0000256" key="1">
    <source>
        <dbReference type="SAM" id="Phobius"/>
    </source>
</evidence>
<dbReference type="RefSeq" id="WP_075517946.1">
    <property type="nucleotide sequence ID" value="NZ_FPLD01000019.1"/>
</dbReference>
<keyword evidence="2" id="KW-0808">Transferase</keyword>
<dbReference type="AlphaFoldDB" id="A0A1L0DEJ4"/>
<organism evidence="2 3">
    <name type="scientific">Moritella viscosa</name>
    <dbReference type="NCBI Taxonomy" id="80854"/>
    <lineage>
        <taxon>Bacteria</taxon>
        <taxon>Pseudomonadati</taxon>
        <taxon>Pseudomonadota</taxon>
        <taxon>Gammaproteobacteria</taxon>
        <taxon>Alteromonadales</taxon>
        <taxon>Moritellaceae</taxon>
        <taxon>Moritella</taxon>
    </lineage>
</organism>
<sequence>MSRFFIVQLLVIVLLFFYAVPNYVMPLLEPLWLQPGKVKFQALRSQGVANILAEQLNSQASKGGSNSVNLDDFPYTVKVQRFSELSLTKAQFNTLKKNDFWVHPDTLNSYKLLDNNQVLIIGDPDMRSESSLSYSQHEIMGTVFLLIQEFNQTPIEHWDTLTQQLTINFRYPIELLSIDNLPLSIDEVEQLKQGKLLTQTTLNGYKYGSGIDRFYQQLSNGRILSGGPISPFITDEITVGNISILLSIGMFNVLILLIWLLPTWRSIYYLNQVTSKFRSQDYTCRMPILFASLLNPQARTFNQMAQRTEQLFYDNQQLIHTSSKALKQPLAKIGKQLEQYKKGMQQSETLDQMEQSVNDMRDITSLILLIGKFNREKENRQFVPIKLTEWINKHSLQWQIKLDSKLTVINHSESDIEPDILTYIDPYFFDNAILSILSLSIGTTLGLELHLTINQKVSQILVYKSEHETDVKMPINLNAQYLLLFAQQCKGQVIRNNLNNTITLEIPNVLS</sequence>
<proteinExistence type="predicted"/>
<accession>A0A1L0DEJ4</accession>
<keyword evidence="1" id="KW-0472">Membrane</keyword>
<gene>
    <name evidence="2" type="ORF">NVI5450_0593</name>
</gene>
<keyword evidence="1" id="KW-1133">Transmembrane helix</keyword>
<keyword evidence="1" id="KW-0812">Transmembrane</keyword>
<dbReference type="Proteomes" id="UP000183794">
    <property type="component" value="Unassembled WGS sequence"/>
</dbReference>
<evidence type="ECO:0000313" key="2">
    <source>
        <dbReference type="EMBL" id="SGY86181.1"/>
    </source>
</evidence>
<dbReference type="OrthoDB" id="9804645at2"/>
<feature type="transmembrane region" description="Helical" evidence="1">
    <location>
        <begin position="242"/>
        <end position="261"/>
    </location>
</feature>
<dbReference type="GO" id="GO:0016301">
    <property type="term" value="F:kinase activity"/>
    <property type="evidence" value="ECO:0007669"/>
    <property type="project" value="UniProtKB-KW"/>
</dbReference>
<reference evidence="2 3" key="1">
    <citation type="submission" date="2016-11" db="EMBL/GenBank/DDBJ databases">
        <authorList>
            <person name="Jaros S."/>
            <person name="Januszkiewicz K."/>
            <person name="Wedrychowicz H."/>
        </authorList>
    </citation>
    <scope>NUCLEOTIDE SEQUENCE [LARGE SCALE GENOMIC DNA]</scope>
    <source>
        <strain evidence="2">NVI 5450</strain>
    </source>
</reference>
<protein>
    <submittedName>
        <fullName evidence="2">Integral membrane sensor signal transduction histidine kinase</fullName>
    </submittedName>
</protein>
<evidence type="ECO:0000313" key="3">
    <source>
        <dbReference type="Proteomes" id="UP000183794"/>
    </source>
</evidence>
<dbReference type="EMBL" id="FPLD01000019">
    <property type="protein sequence ID" value="SGY86181.1"/>
    <property type="molecule type" value="Genomic_DNA"/>
</dbReference>